<feature type="region of interest" description="Disordered" evidence="13">
    <location>
        <begin position="1"/>
        <end position="29"/>
    </location>
</feature>
<keyword evidence="17" id="KW-1185">Reference proteome</keyword>
<evidence type="ECO:0000256" key="8">
    <source>
        <dbReference type="ARBA" id="ARBA00023054"/>
    </source>
</evidence>
<keyword evidence="5" id="KW-0547">Nucleotide-binding</keyword>
<dbReference type="PANTHER" id="PTHR19306">
    <property type="entry name" value="STRUCTURAL MAINTENANCE OF CHROMOSOMES 5,6 SMC5, SMC6"/>
    <property type="match status" value="1"/>
</dbReference>
<dbReference type="GO" id="GO:0035861">
    <property type="term" value="C:site of double-strand break"/>
    <property type="evidence" value="ECO:0007669"/>
    <property type="project" value="TreeGrafter"/>
</dbReference>
<dbReference type="Pfam" id="PF02463">
    <property type="entry name" value="SMC_N"/>
    <property type="match status" value="1"/>
</dbReference>
<keyword evidence="8 12" id="KW-0175">Coiled coil</keyword>
<keyword evidence="9" id="KW-0233">DNA recombination</keyword>
<evidence type="ECO:0000256" key="3">
    <source>
        <dbReference type="ARBA" id="ARBA00006793"/>
    </source>
</evidence>
<dbReference type="HOGENOM" id="CLU_009063_0_0_1"/>
<evidence type="ECO:0000256" key="12">
    <source>
        <dbReference type="SAM" id="Coils"/>
    </source>
</evidence>
<keyword evidence="10" id="KW-0234">DNA repair</keyword>
<evidence type="ECO:0000256" key="14">
    <source>
        <dbReference type="SAM" id="Phobius"/>
    </source>
</evidence>
<dbReference type="GO" id="GO:0005634">
    <property type="term" value="C:nucleus"/>
    <property type="evidence" value="ECO:0007669"/>
    <property type="project" value="UniProtKB-SubCell"/>
</dbReference>
<name>A0A067TM67_GALM3</name>
<dbReference type="STRING" id="685588.A0A067TM67"/>
<dbReference type="InterPro" id="IPR027417">
    <property type="entry name" value="P-loop_NTPase"/>
</dbReference>
<gene>
    <name evidence="16" type="ORF">GALMADRAFT_207882</name>
</gene>
<evidence type="ECO:0000256" key="4">
    <source>
        <dbReference type="ARBA" id="ARBA00022454"/>
    </source>
</evidence>
<keyword evidence="6" id="KW-0227">DNA damage</keyword>
<accession>A0A067TM67</accession>
<keyword evidence="14" id="KW-0812">Transmembrane</keyword>
<dbReference type="GO" id="GO:0005524">
    <property type="term" value="F:ATP binding"/>
    <property type="evidence" value="ECO:0007669"/>
    <property type="project" value="UniProtKB-KW"/>
</dbReference>
<feature type="coiled-coil region" evidence="12">
    <location>
        <begin position="800"/>
        <end position="911"/>
    </location>
</feature>
<dbReference type="PANTHER" id="PTHR19306:SF6">
    <property type="entry name" value="STRUCTURAL MAINTENANCE OF CHROMOSOMES PROTEIN 6"/>
    <property type="match status" value="1"/>
</dbReference>
<dbReference type="Proteomes" id="UP000027222">
    <property type="component" value="Unassembled WGS sequence"/>
</dbReference>
<evidence type="ECO:0000256" key="11">
    <source>
        <dbReference type="ARBA" id="ARBA00023242"/>
    </source>
</evidence>
<evidence type="ECO:0000313" key="17">
    <source>
        <dbReference type="Proteomes" id="UP000027222"/>
    </source>
</evidence>
<feature type="coiled-coil region" evidence="12">
    <location>
        <begin position="364"/>
        <end position="483"/>
    </location>
</feature>
<feature type="compositionally biased region" description="Basic and acidic residues" evidence="13">
    <location>
        <begin position="1"/>
        <end position="17"/>
    </location>
</feature>
<protein>
    <recommendedName>
        <fullName evidence="15">RecF/RecN/SMC N-terminal domain-containing protein</fullName>
    </recommendedName>
</protein>
<dbReference type="GO" id="GO:0030915">
    <property type="term" value="C:Smc5-Smc6 complex"/>
    <property type="evidence" value="ECO:0007669"/>
    <property type="project" value="TreeGrafter"/>
</dbReference>
<evidence type="ECO:0000256" key="13">
    <source>
        <dbReference type="SAM" id="MobiDB-lite"/>
    </source>
</evidence>
<evidence type="ECO:0000256" key="5">
    <source>
        <dbReference type="ARBA" id="ARBA00022741"/>
    </source>
</evidence>
<dbReference type="GO" id="GO:0000724">
    <property type="term" value="P:double-strand break repair via homologous recombination"/>
    <property type="evidence" value="ECO:0007669"/>
    <property type="project" value="TreeGrafter"/>
</dbReference>
<reference evidence="17" key="1">
    <citation type="journal article" date="2014" name="Proc. Natl. Acad. Sci. U.S.A.">
        <title>Extensive sampling of basidiomycete genomes demonstrates inadequacy of the white-rot/brown-rot paradigm for wood decay fungi.</title>
        <authorList>
            <person name="Riley R."/>
            <person name="Salamov A.A."/>
            <person name="Brown D.W."/>
            <person name="Nagy L.G."/>
            <person name="Floudas D."/>
            <person name="Held B.W."/>
            <person name="Levasseur A."/>
            <person name="Lombard V."/>
            <person name="Morin E."/>
            <person name="Otillar R."/>
            <person name="Lindquist E.A."/>
            <person name="Sun H."/>
            <person name="LaButti K.M."/>
            <person name="Schmutz J."/>
            <person name="Jabbour D."/>
            <person name="Luo H."/>
            <person name="Baker S.E."/>
            <person name="Pisabarro A.G."/>
            <person name="Walton J.D."/>
            <person name="Blanchette R.A."/>
            <person name="Henrissat B."/>
            <person name="Martin F."/>
            <person name="Cullen D."/>
            <person name="Hibbett D.S."/>
            <person name="Grigoriev I.V."/>
        </authorList>
    </citation>
    <scope>NUCLEOTIDE SEQUENCE [LARGE SCALE GENOMIC DNA]</scope>
    <source>
        <strain evidence="17">CBS 339.88</strain>
    </source>
</reference>
<feature type="transmembrane region" description="Helical" evidence="14">
    <location>
        <begin position="703"/>
        <end position="728"/>
    </location>
</feature>
<evidence type="ECO:0000256" key="10">
    <source>
        <dbReference type="ARBA" id="ARBA00023204"/>
    </source>
</evidence>
<organism evidence="16 17">
    <name type="scientific">Galerina marginata (strain CBS 339.88)</name>
    <dbReference type="NCBI Taxonomy" id="685588"/>
    <lineage>
        <taxon>Eukaryota</taxon>
        <taxon>Fungi</taxon>
        <taxon>Dikarya</taxon>
        <taxon>Basidiomycota</taxon>
        <taxon>Agaricomycotina</taxon>
        <taxon>Agaricomycetes</taxon>
        <taxon>Agaricomycetidae</taxon>
        <taxon>Agaricales</taxon>
        <taxon>Agaricineae</taxon>
        <taxon>Strophariaceae</taxon>
        <taxon>Galerina</taxon>
    </lineage>
</organism>
<dbReference type="SUPFAM" id="SSF52540">
    <property type="entry name" value="P-loop containing nucleoside triphosphate hydrolases"/>
    <property type="match status" value="1"/>
</dbReference>
<evidence type="ECO:0000256" key="9">
    <source>
        <dbReference type="ARBA" id="ARBA00023172"/>
    </source>
</evidence>
<dbReference type="EMBL" id="KL142371">
    <property type="protein sequence ID" value="KDR80979.1"/>
    <property type="molecule type" value="Genomic_DNA"/>
</dbReference>
<proteinExistence type="inferred from homology"/>
<dbReference type="AlphaFoldDB" id="A0A067TM67"/>
<keyword evidence="11" id="KW-0539">Nucleus</keyword>
<dbReference type="GO" id="GO:0003684">
    <property type="term" value="F:damaged DNA binding"/>
    <property type="evidence" value="ECO:0007669"/>
    <property type="project" value="TreeGrafter"/>
</dbReference>
<evidence type="ECO:0000256" key="7">
    <source>
        <dbReference type="ARBA" id="ARBA00022840"/>
    </source>
</evidence>
<dbReference type="OrthoDB" id="10072614at2759"/>
<evidence type="ECO:0000313" key="16">
    <source>
        <dbReference type="EMBL" id="KDR80979.1"/>
    </source>
</evidence>
<keyword evidence="7" id="KW-0067">ATP-binding</keyword>
<evidence type="ECO:0000256" key="6">
    <source>
        <dbReference type="ARBA" id="ARBA00022763"/>
    </source>
</evidence>
<keyword evidence="4" id="KW-0158">Chromosome</keyword>
<comment type="subcellular location">
    <subcellularLocation>
        <location evidence="2">Chromosome</location>
    </subcellularLocation>
    <subcellularLocation>
        <location evidence="1">Nucleus</location>
    </subcellularLocation>
</comment>
<evidence type="ECO:0000256" key="1">
    <source>
        <dbReference type="ARBA" id="ARBA00004123"/>
    </source>
</evidence>
<sequence>MPKRRSPETDDPDRKEGSSNATKRKRMSSPVCRVFDVDLEDDEEYDYGEGPTQKQLEDLEKLYLPHVEAKRLRNQGRIGTAADAGIIERIELCQFMCHKYLTFDFGAQLNFIVGHNGSGKSAILAGLAVGLGGKAAVTGRGTGVKSLIREGQNKAEITITIKNTGEFAYRHEVHGDKIIVTRTISRNGSSTYKLKTAAGKLVSNLKIDLDAICDYLEIHVDNPISVLTQDSAKYTHRTFLKGSSPEHKYKLFMQGTYLERLQEEYELAQGYTRTISRFLEARKDYVGTLRERFEVARKAYKESLEAQDIRSRMERLQAEKAWALVSEKAVVMLLWVRTWDTVNILYIKELEKAFEASASSELRLEQISLELTNANNLHDEESKKIKDMEEQHNLAKNAVSDKWTQRDEVKKLLTEKKKEMQDLKADQIGIQESLIETHTELSQLEIQVAEESQNLEEDVQARKEASRVEIEFARADIEDLKIRRVTIQSDLVRHKDELSKAQSKYSASAASLQKGREENDELVMAYNAYKSQMQDSLSQYGKNMRDVLASIDNTQWRGNKPMGPLGTFVTLKDQDYQEIMRQHLGHVLCAFAVSDPKDILPLRAILKRTQNFKTRVIVTSAELFDYSLGEPPAQYLTALRMLKISNPIVERILIDSTSIESIYMAPTRKLAEDILKERGGGVALAAQGFKLTLMEEINPRLYAMFRLMTIAIIYFVIKVHLLITCSYIGREMAEKGKKLEQEIEALKFSVNQCHEEVEQLRVRCSECEALATSVNLEISQGQQALKLRLEEDQVESPLQLAVLENLKQEKSSAMESFEEQIAHVKQKQTDLRPEIMALQTQVDALKREAEDLEEKRQDMVNVTEEEAVKRARARADKQHYEAKKAQEQTTLDNLKTVADAKTLEFEELRTQATALGEGEVTTRSPKDVENELLKLNNTLSRYESRRPRSTVQTERELEVAKKALEEYCRMWHELLQLYELLNHSIAKRREQWAQFRAYRTIECKNEFMKRLSSRGYYGQAIFCHIERRLELKIQTDDQAYEKLENSQQVFDRRKRDPASLSGGEKSLATLCFLLSLWETNSTYIWTIKIEAIPLKCCGIGNNSLSKIDAAKSAVGRQTIIITPQSIDNVFSEPPTVVIKQIADPRR</sequence>
<keyword evidence="14" id="KW-0472">Membrane</keyword>
<feature type="domain" description="RecF/RecN/SMC N-terminal" evidence="15">
    <location>
        <begin position="87"/>
        <end position="1082"/>
    </location>
</feature>
<evidence type="ECO:0000256" key="2">
    <source>
        <dbReference type="ARBA" id="ARBA00004286"/>
    </source>
</evidence>
<dbReference type="GO" id="GO:0003697">
    <property type="term" value="F:single-stranded DNA binding"/>
    <property type="evidence" value="ECO:0007669"/>
    <property type="project" value="TreeGrafter"/>
</dbReference>
<evidence type="ECO:0000259" key="15">
    <source>
        <dbReference type="Pfam" id="PF02463"/>
    </source>
</evidence>
<comment type="similarity">
    <text evidence="3">Belongs to the SMC family. SMC6 subfamily.</text>
</comment>
<dbReference type="Gene3D" id="3.40.50.300">
    <property type="entry name" value="P-loop containing nucleotide triphosphate hydrolases"/>
    <property type="match status" value="2"/>
</dbReference>
<keyword evidence="14" id="KW-1133">Transmembrane helix</keyword>
<dbReference type="InterPro" id="IPR003395">
    <property type="entry name" value="RecF/RecN/SMC_N"/>
</dbReference>